<evidence type="ECO:0000313" key="3">
    <source>
        <dbReference type="Proteomes" id="UP000034805"/>
    </source>
</evidence>
<organism evidence="2 3">
    <name type="scientific">Scleropages formosus</name>
    <name type="common">Asian bonytongue</name>
    <name type="synonym">Osteoglossum formosum</name>
    <dbReference type="NCBI Taxonomy" id="113540"/>
    <lineage>
        <taxon>Eukaryota</taxon>
        <taxon>Metazoa</taxon>
        <taxon>Chordata</taxon>
        <taxon>Craniata</taxon>
        <taxon>Vertebrata</taxon>
        <taxon>Euteleostomi</taxon>
        <taxon>Actinopterygii</taxon>
        <taxon>Neopterygii</taxon>
        <taxon>Teleostei</taxon>
        <taxon>Osteoglossocephala</taxon>
        <taxon>Osteoglossomorpha</taxon>
        <taxon>Osteoglossiformes</taxon>
        <taxon>Osteoglossidae</taxon>
        <taxon>Scleropages</taxon>
    </lineage>
</organism>
<gene>
    <name evidence="2" type="ORF">Z043_104659</name>
</gene>
<dbReference type="AlphaFoldDB" id="A0A0P7UND4"/>
<reference evidence="2 3" key="1">
    <citation type="submission" date="2015-08" db="EMBL/GenBank/DDBJ databases">
        <title>The genome of the Asian arowana (Scleropages formosus).</title>
        <authorList>
            <person name="Tan M.H."/>
            <person name="Gan H.M."/>
            <person name="Croft L.J."/>
            <person name="Austin C.M."/>
        </authorList>
    </citation>
    <scope>NUCLEOTIDE SEQUENCE [LARGE SCALE GENOMIC DNA]</scope>
    <source>
        <strain evidence="2">Aro1</strain>
    </source>
</reference>
<dbReference type="EMBL" id="JARO02001248">
    <property type="protein sequence ID" value="KPP76038.1"/>
    <property type="molecule type" value="Genomic_DNA"/>
</dbReference>
<dbReference type="InterPro" id="IPR037361">
    <property type="entry name" value="COMMD10"/>
</dbReference>
<dbReference type="Proteomes" id="UP000034805">
    <property type="component" value="Unassembled WGS sequence"/>
</dbReference>
<accession>A0A0P7UND4</accession>
<dbReference type="Pfam" id="PF21672">
    <property type="entry name" value="COMM_HN"/>
    <property type="match status" value="1"/>
</dbReference>
<evidence type="ECO:0000313" key="2">
    <source>
        <dbReference type="EMBL" id="KPP76038.1"/>
    </source>
</evidence>
<dbReference type="CDD" id="cd04758">
    <property type="entry name" value="Commd10"/>
    <property type="match status" value="1"/>
</dbReference>
<evidence type="ECO:0000259" key="1">
    <source>
        <dbReference type="Pfam" id="PF07258"/>
    </source>
</evidence>
<comment type="caution">
    <text evidence="2">The sequence shown here is derived from an EMBL/GenBank/DDBJ whole genome shotgun (WGS) entry which is preliminary data.</text>
</comment>
<sequence length="277" mass="30299">MRDSSTTCCASLVIEILAVFSLKHLHFCLFASIKEAVTHINSVDLNKFSRLLSRIFQRLHLKEERLFSKEEEEKLQSALSLEKQSLNLVVETVSFIIEQAVYHNVKPASLKQQLENLHLHQDKVDAISQAWATAGPETIEKFRQKIFAPRKLEHVGWQLNLQMGQATQAKLKAPSAVLEFGVSSENSEASLMTAAEARALPEAGCWFVPPVILASVLATDPRGTGVRGSFLSSGPVLATRQMARPAGSACAVPESGPAWSAGEGRRFAPALEIASLQ</sequence>
<dbReference type="InterPro" id="IPR017920">
    <property type="entry name" value="COMM"/>
</dbReference>
<name>A0A0P7UND4_SCLFO</name>
<dbReference type="PANTHER" id="PTHR12333:SF0">
    <property type="entry name" value="COMM DOMAIN-CONTAINING PROTEIN 10"/>
    <property type="match status" value="1"/>
</dbReference>
<dbReference type="PANTHER" id="PTHR12333">
    <property type="entry name" value="COMM DOMAIN CONTAINING PROTEIN 10"/>
    <property type="match status" value="1"/>
</dbReference>
<protein>
    <submittedName>
        <fullName evidence="2">COMM domain-containing protein 10-like</fullName>
    </submittedName>
</protein>
<dbReference type="Pfam" id="PF07258">
    <property type="entry name" value="COMM_domain"/>
    <property type="match status" value="1"/>
</dbReference>
<dbReference type="STRING" id="113540.ENSSFOP00015033236"/>
<feature type="domain" description="COMM" evidence="1">
    <location>
        <begin position="151"/>
        <end position="187"/>
    </location>
</feature>
<proteinExistence type="predicted"/>